<sequence>MTNIDYEKHAEIFFKKIDVESANCNETNLYDSACEYIAKESDFKEKDPVEVGSLLSVLQDKGLIQFKGTIKFPNQSGILKYLVTEKGEHYITDNRKHP</sequence>
<reference evidence="1 2" key="1">
    <citation type="journal article" date="2015" name="Int. J. Syst. Evol. Microbiol.">
        <title>Chryseobacterium sediminis sp. nov., isolated from a river sediment.</title>
        <authorList>
            <person name="Kampfer P."/>
            <person name="Busse H.J."/>
            <person name="McInroy J.A."/>
            <person name="Glaeser S.P."/>
        </authorList>
    </citation>
    <scope>NUCLEOTIDE SEQUENCE [LARGE SCALE GENOMIC DNA]</scope>
    <source>
        <strain evidence="1 2">IMT-174</strain>
    </source>
</reference>
<protein>
    <submittedName>
        <fullName evidence="1">Uncharacterized protein</fullName>
    </submittedName>
</protein>
<gene>
    <name evidence="1" type="ORF">FW780_02205</name>
</gene>
<dbReference type="EMBL" id="VUNZ01000001">
    <property type="protein sequence ID" value="KAA2223039.1"/>
    <property type="molecule type" value="Genomic_DNA"/>
</dbReference>
<evidence type="ECO:0000313" key="2">
    <source>
        <dbReference type="Proteomes" id="UP000323082"/>
    </source>
</evidence>
<proteinExistence type="predicted"/>
<organism evidence="1 2">
    <name type="scientific">Chryseobacterium sediminis</name>
    <dbReference type="NCBI Taxonomy" id="1679494"/>
    <lineage>
        <taxon>Bacteria</taxon>
        <taxon>Pseudomonadati</taxon>
        <taxon>Bacteroidota</taxon>
        <taxon>Flavobacteriia</taxon>
        <taxon>Flavobacteriales</taxon>
        <taxon>Weeksellaceae</taxon>
        <taxon>Chryseobacterium group</taxon>
        <taxon>Chryseobacterium</taxon>
    </lineage>
</organism>
<name>A0A5B2U920_9FLAO</name>
<dbReference type="AlphaFoldDB" id="A0A5B2U920"/>
<comment type="caution">
    <text evidence="1">The sequence shown here is derived from an EMBL/GenBank/DDBJ whole genome shotgun (WGS) entry which is preliminary data.</text>
</comment>
<dbReference type="RefSeq" id="WP_149832003.1">
    <property type="nucleotide sequence ID" value="NZ_VUNZ01000001.1"/>
</dbReference>
<dbReference type="Proteomes" id="UP000323082">
    <property type="component" value="Unassembled WGS sequence"/>
</dbReference>
<evidence type="ECO:0000313" key="1">
    <source>
        <dbReference type="EMBL" id="KAA2223039.1"/>
    </source>
</evidence>
<accession>A0A5B2U920</accession>